<dbReference type="InterPro" id="IPR006944">
    <property type="entry name" value="Phage/GTA_portal"/>
</dbReference>
<dbReference type="EMBL" id="KT932701">
    <property type="protein sequence ID" value="ALO80872.1"/>
    <property type="molecule type" value="Genomic_DNA"/>
</dbReference>
<dbReference type="Proteomes" id="UP000202117">
    <property type="component" value="Segment"/>
</dbReference>
<reference evidence="4 5" key="1">
    <citation type="submission" date="2015-10" db="EMBL/GenBank/DDBJ databases">
        <authorList>
            <person name="Gilbert D.G."/>
        </authorList>
    </citation>
    <scope>NUCLEOTIDE SEQUENCE [LARGE SCALE GENOMIC DNA]</scope>
</reference>
<dbReference type="Pfam" id="PF04860">
    <property type="entry name" value="Phage_portal"/>
    <property type="match status" value="1"/>
</dbReference>
<dbReference type="RefSeq" id="YP_009216591.1">
    <property type="nucleotide sequence ID" value="NC_028990.1"/>
</dbReference>
<dbReference type="OrthoDB" id="3659at10239"/>
<accession>A0A0S2MY56</accession>
<evidence type="ECO:0000313" key="4">
    <source>
        <dbReference type="EMBL" id="ALO80872.1"/>
    </source>
</evidence>
<keyword evidence="1" id="KW-0118">Viral capsid assembly</keyword>
<dbReference type="GeneID" id="26642976"/>
<keyword evidence="2" id="KW-1171">Viral genome ejection through host cell envelope</keyword>
<keyword evidence="5" id="KW-1185">Reference proteome</keyword>
<protein>
    <submittedName>
        <fullName evidence="4">Portal protein</fullName>
    </submittedName>
</protein>
<keyword evidence="2" id="KW-1160">Virus entry into host cell</keyword>
<dbReference type="KEGG" id="vg:26642976"/>
<evidence type="ECO:0000256" key="3">
    <source>
        <dbReference type="ARBA" id="ARBA00023219"/>
    </source>
</evidence>
<dbReference type="InterPro" id="IPR006427">
    <property type="entry name" value="Portal_HK97"/>
</dbReference>
<name>A0A0S2MY56_9CAUD</name>
<organism evidence="4 5">
    <name type="scientific">Enterococcus phage vB_EfaS_IME196</name>
    <dbReference type="NCBI Taxonomy" id="1747289"/>
    <lineage>
        <taxon>Viruses</taxon>
        <taxon>Duplodnaviria</taxon>
        <taxon>Heunggongvirae</taxon>
        <taxon>Uroviricota</taxon>
        <taxon>Caudoviricetes</taxon>
        <taxon>Efquatrovirus</taxon>
        <taxon>Efquatrovirus IME196</taxon>
    </lineage>
</organism>
<evidence type="ECO:0000313" key="5">
    <source>
        <dbReference type="Proteomes" id="UP000202117"/>
    </source>
</evidence>
<sequence length="383" mass="43006">MGVFVAPRSTTKQNFIDFIESSDIYSTDITSEKALRNSDIFTGINIISGDLGQSKFKPTKNSEVDEQFLKMINKRPNNKQSHYMFMYATVANLILSGNSYALIHRDKLGVVESLEFVKPEQVNVIQNVTTGEWSYDVTMDYGSIMYKCKPEDILHFRITTVDGFLGRSPLLSLKDEVAMQSNGSKILSKFFANGVFGGGILKLKGGYVDNETKAKIRQDFEKANGGSTNSNGVIVLDESTEFQEYKMNTDILKLIQGNKFSTQQIAKVLGIPLNRFGMELVNSTDSGANDIYIASTISQYERAICDEIEIKTGNELELDLTTLLNDTYEDRRKRVFEGKQNKELLKAIKTNEIRDYLGYADVEEGEELMKVDEKEGVTASEES</sequence>
<evidence type="ECO:0000256" key="2">
    <source>
        <dbReference type="ARBA" id="ARBA00023009"/>
    </source>
</evidence>
<proteinExistence type="predicted"/>
<evidence type="ECO:0000256" key="1">
    <source>
        <dbReference type="ARBA" id="ARBA00022950"/>
    </source>
</evidence>
<keyword evidence="2" id="KW-1162">Viral penetration into host cytoplasm</keyword>
<keyword evidence="1" id="KW-1188">Viral release from host cell</keyword>
<dbReference type="NCBIfam" id="TIGR01537">
    <property type="entry name" value="portal_HK97"/>
    <property type="match status" value="1"/>
</dbReference>
<keyword evidence="3" id="KW-0231">Viral genome packaging</keyword>